<dbReference type="GO" id="GO:0006689">
    <property type="term" value="P:ganglioside catabolic process"/>
    <property type="evidence" value="ECO:0007669"/>
    <property type="project" value="TreeGrafter"/>
</dbReference>
<dbReference type="EC" id="3.2.1.52" evidence="3"/>
<comment type="catalytic activity">
    <reaction evidence="1">
        <text>Hydrolysis of terminal non-reducing N-acetyl-D-hexosamine residues in N-acetyl-beta-D-hexosaminides.</text>
        <dbReference type="EC" id="3.2.1.52"/>
    </reaction>
</comment>
<keyword evidence="20" id="KW-1185">Reference proteome</keyword>
<dbReference type="InterPro" id="IPR017853">
    <property type="entry name" value="GH"/>
</dbReference>
<organism evidence="19 20">
    <name type="scientific">Hucho hucho</name>
    <name type="common">huchen</name>
    <dbReference type="NCBI Taxonomy" id="62062"/>
    <lineage>
        <taxon>Eukaryota</taxon>
        <taxon>Metazoa</taxon>
        <taxon>Chordata</taxon>
        <taxon>Craniata</taxon>
        <taxon>Vertebrata</taxon>
        <taxon>Euteleostomi</taxon>
        <taxon>Actinopterygii</taxon>
        <taxon>Neopterygii</taxon>
        <taxon>Teleostei</taxon>
        <taxon>Protacanthopterygii</taxon>
        <taxon>Salmoniformes</taxon>
        <taxon>Salmonidae</taxon>
        <taxon>Salmoninae</taxon>
        <taxon>Hucho</taxon>
    </lineage>
</organism>
<dbReference type="SUPFAM" id="SSF51445">
    <property type="entry name" value="(Trans)glycosidases"/>
    <property type="match status" value="1"/>
</dbReference>
<comment type="catalytic activity">
    <reaction evidence="12">
        <text>a ganglioside GM2 + H2O = a ganglioside GM3 + N-acetyl-beta-D-galactosamine</text>
        <dbReference type="Rhea" id="RHEA:47968"/>
        <dbReference type="ChEBI" id="CHEBI:15377"/>
        <dbReference type="ChEBI" id="CHEBI:28497"/>
        <dbReference type="ChEBI" id="CHEBI:79210"/>
        <dbReference type="ChEBI" id="CHEBI:79218"/>
    </reaction>
    <physiologicalReaction direction="left-to-right" evidence="12">
        <dbReference type="Rhea" id="RHEA:47969"/>
    </physiologicalReaction>
</comment>
<comment type="similarity">
    <text evidence="2">Belongs to the glycosyl hydrolase 20 family.</text>
</comment>
<comment type="catalytic activity">
    <reaction evidence="16">
        <text>N-acetyl-beta-D-6-sulfogalactosaminyl-(1-&gt;4)-alpha-L-iduronyl-(1-&gt;3)-N-acetyl-D-6-sulfogalactosamine + H2O = alpha-L-iduronyl-(1-&gt;3)-N-acetyl-D-6-sulfogalactosamine + N-acetyl-D-6-sulfogalactosamine</text>
        <dbReference type="Rhea" id="RHEA:64384"/>
        <dbReference type="ChEBI" id="CHEBI:15377"/>
        <dbReference type="ChEBI" id="CHEBI:152567"/>
        <dbReference type="ChEBI" id="CHEBI:152568"/>
        <dbReference type="ChEBI" id="CHEBI:153064"/>
    </reaction>
    <physiologicalReaction direction="left-to-right" evidence="16">
        <dbReference type="Rhea" id="RHEA:64385"/>
    </physiologicalReaction>
</comment>
<evidence type="ECO:0000256" key="3">
    <source>
        <dbReference type="ARBA" id="ARBA00012663"/>
    </source>
</evidence>
<feature type="active site" description="Proton donor" evidence="17">
    <location>
        <position position="99"/>
    </location>
</feature>
<comment type="function">
    <text evidence="13">Hydrolyzes the non-reducing end N-acetyl-D-hexosamine and/or sulfated N-acetyl-D-hexosamine of glycoconjugates, such as the oligosaccharide moieties from proteins and neutral glycolipids, or from certain mucopolysaccharides. The isozyme S is as active as the isozyme A on the anionic bis-sulfated glycans, the chondroitin-6-sulfate trisaccharide (C6S-3), and the dermatan sulfate pentasaccharide, and the sulfated glycosphingolipid SM2. The isozyme B does not hydrolyze each of these substrates, however hydrolyzes efficiently neutral oligosaccharide. Only the isozyme A is responsible for the degradation of GM2 gangliosides in the presence of GM2A.</text>
</comment>
<dbReference type="InterPro" id="IPR025705">
    <property type="entry name" value="Beta_hexosaminidase_sua/sub"/>
</dbReference>
<evidence type="ECO:0000256" key="2">
    <source>
        <dbReference type="ARBA" id="ARBA00006285"/>
    </source>
</evidence>
<evidence type="ECO:0000256" key="15">
    <source>
        <dbReference type="ARBA" id="ARBA00047301"/>
    </source>
</evidence>
<evidence type="ECO:0000313" key="19">
    <source>
        <dbReference type="Ensembl" id="ENSHHUP00000013594.1"/>
    </source>
</evidence>
<sequence>GAFHPSTHVYTQIDVKRVIAHARLRGIRVLAEFDSPGHTQSWGKGQPGLLTPCYKGTVPTGTFGPVDPANSSSYQFMTRLFKEVTSVFPDSYIHLGGDEVDFTCWYVDLMSRLYKRH</sequence>
<dbReference type="GO" id="GO:0030203">
    <property type="term" value="P:glycosaminoglycan metabolic process"/>
    <property type="evidence" value="ECO:0007669"/>
    <property type="project" value="TreeGrafter"/>
</dbReference>
<dbReference type="GeneTree" id="ENSGT00390000008107"/>
<evidence type="ECO:0000256" key="17">
    <source>
        <dbReference type="PIRSR" id="PIRSR625705-1"/>
    </source>
</evidence>
<evidence type="ECO:0000313" key="20">
    <source>
        <dbReference type="Proteomes" id="UP000314982"/>
    </source>
</evidence>
<comment type="catalytic activity">
    <reaction evidence="7">
        <text>beta-D-GalNAc-(1-&gt;4)-alpha-L-IdoA-(1-&gt;3)-beta-D-GalNAc-4-sulfate-(1-&gt;4)-alpha-L-IdoA-(1-&gt;3)-D-GalNAc-4-sulfate + H2O = alpha-L-IdoA-(1-&gt;3)-beta-D-GalNAc-4-sulfate-(1-&gt;4)-alpha-L-IdoA-(1-&gt;3)-D-GalNAc-4-sulfate + N-acetyl-D-galactosamine</text>
        <dbReference type="Rhea" id="RHEA:64372"/>
        <dbReference type="ChEBI" id="CHEBI:15377"/>
        <dbReference type="ChEBI" id="CHEBI:28037"/>
        <dbReference type="ChEBI" id="CHEBI:152565"/>
        <dbReference type="ChEBI" id="CHEBI:152566"/>
    </reaction>
    <physiologicalReaction direction="left-to-right" evidence="7">
        <dbReference type="Rhea" id="RHEA:64373"/>
    </physiologicalReaction>
</comment>
<comment type="subunit">
    <text evidence="14">There are 3 beta-hexosaminidase isozymes: isozyme A (hexosaminidase A) is a heterodimer composed of one subunit alpha and one subunit beta (chain A and B); isozyme B (hexosaminidase B) is a homodimer of two beta subunits (two chains A and B); isozyme S (hexosaminidase S) is a homodimer of two alpha subunits. The composition of the dimer (isozyme A versus isozyme S) has a significant effect on the substrate specificity of the alpha subunit active site.</text>
</comment>
<reference evidence="20" key="1">
    <citation type="submission" date="2018-06" db="EMBL/GenBank/DDBJ databases">
        <title>Genome assembly of Danube salmon.</title>
        <authorList>
            <person name="Macqueen D.J."/>
            <person name="Gundappa M.K."/>
        </authorList>
    </citation>
    <scope>NUCLEOTIDE SEQUENCE [LARGE SCALE GENOMIC DNA]</scope>
</reference>
<dbReference type="GO" id="GO:0016020">
    <property type="term" value="C:membrane"/>
    <property type="evidence" value="ECO:0007669"/>
    <property type="project" value="TreeGrafter"/>
</dbReference>
<evidence type="ECO:0000256" key="4">
    <source>
        <dbReference type="ARBA" id="ARBA00022729"/>
    </source>
</evidence>
<keyword evidence="6" id="KW-0865">Zymogen</keyword>
<dbReference type="InterPro" id="IPR015883">
    <property type="entry name" value="Glyco_hydro_20_cat"/>
</dbReference>
<comment type="catalytic activity">
    <reaction evidence="11">
        <text>a ganglioside GM2 (d18:1(4E)) + H2O = a ganglioside GM3 (d18:1(4E)) + N-acetyl-beta-D-galactosamine</text>
        <dbReference type="Rhea" id="RHEA:47940"/>
        <dbReference type="ChEBI" id="CHEBI:15377"/>
        <dbReference type="ChEBI" id="CHEBI:28497"/>
        <dbReference type="ChEBI" id="CHEBI:60065"/>
        <dbReference type="ChEBI" id="CHEBI:71502"/>
    </reaction>
    <physiologicalReaction direction="left-to-right" evidence="11">
        <dbReference type="Rhea" id="RHEA:47941"/>
    </physiologicalReaction>
</comment>
<evidence type="ECO:0000256" key="14">
    <source>
        <dbReference type="ARBA" id="ARBA00046515"/>
    </source>
</evidence>
<dbReference type="GO" id="GO:0005764">
    <property type="term" value="C:lysosome"/>
    <property type="evidence" value="ECO:0007669"/>
    <property type="project" value="TreeGrafter"/>
</dbReference>
<keyword evidence="5" id="KW-0378">Hydrolase</keyword>
<evidence type="ECO:0000256" key="6">
    <source>
        <dbReference type="ARBA" id="ARBA00023145"/>
    </source>
</evidence>
<dbReference type="PRINTS" id="PR00738">
    <property type="entry name" value="GLHYDRLASE20"/>
</dbReference>
<feature type="domain" description="Glycoside hydrolase family 20 catalytic" evidence="18">
    <location>
        <begin position="7"/>
        <end position="106"/>
    </location>
</feature>
<proteinExistence type="inferred from homology"/>
<dbReference type="Gene3D" id="3.20.20.80">
    <property type="entry name" value="Glycosidases"/>
    <property type="match status" value="1"/>
</dbReference>
<dbReference type="GO" id="GO:0005975">
    <property type="term" value="P:carbohydrate metabolic process"/>
    <property type="evidence" value="ECO:0007669"/>
    <property type="project" value="InterPro"/>
</dbReference>
<keyword evidence="4" id="KW-0732">Signal</keyword>
<evidence type="ECO:0000256" key="7">
    <source>
        <dbReference type="ARBA" id="ARBA00023505"/>
    </source>
</evidence>
<evidence type="ECO:0000256" key="13">
    <source>
        <dbReference type="ARBA" id="ARBA00045782"/>
    </source>
</evidence>
<dbReference type="STRING" id="62062.ENSHHUP00000013594"/>
<protein>
    <recommendedName>
        <fullName evidence="8">Beta-hexosaminidase subunit alpha</fullName>
        <ecNumber evidence="3">3.2.1.52</ecNumber>
    </recommendedName>
    <alternativeName>
        <fullName evidence="9">Beta-N-acetylhexosaminidase subunit alpha</fullName>
    </alternativeName>
    <alternativeName>
        <fullName evidence="10">N-acetyl-beta-glucosaminidase subunit alpha</fullName>
    </alternativeName>
</protein>
<evidence type="ECO:0000256" key="16">
    <source>
        <dbReference type="ARBA" id="ARBA00049464"/>
    </source>
</evidence>
<dbReference type="PANTHER" id="PTHR22600">
    <property type="entry name" value="BETA-HEXOSAMINIDASE"/>
    <property type="match status" value="1"/>
</dbReference>
<reference evidence="19" key="3">
    <citation type="submission" date="2025-09" db="UniProtKB">
        <authorList>
            <consortium name="Ensembl"/>
        </authorList>
    </citation>
    <scope>IDENTIFICATION</scope>
</reference>
<evidence type="ECO:0000256" key="10">
    <source>
        <dbReference type="ARBA" id="ARBA00043190"/>
    </source>
</evidence>
<evidence type="ECO:0000256" key="1">
    <source>
        <dbReference type="ARBA" id="ARBA00001231"/>
    </source>
</evidence>
<evidence type="ECO:0000256" key="5">
    <source>
        <dbReference type="ARBA" id="ARBA00022801"/>
    </source>
</evidence>
<evidence type="ECO:0000256" key="11">
    <source>
        <dbReference type="ARBA" id="ARBA00043767"/>
    </source>
</evidence>
<evidence type="ECO:0000256" key="12">
    <source>
        <dbReference type="ARBA" id="ARBA00043827"/>
    </source>
</evidence>
<evidence type="ECO:0000256" key="9">
    <source>
        <dbReference type="ARBA" id="ARBA00041405"/>
    </source>
</evidence>
<name>A0A4W5KQH4_9TELE</name>
<dbReference type="PANTHER" id="PTHR22600:SF39">
    <property type="entry name" value="BETA-HEXOSAMINIDASE SUBUNIT ALPHA"/>
    <property type="match status" value="1"/>
</dbReference>
<dbReference type="Proteomes" id="UP000314982">
    <property type="component" value="Unassembled WGS sequence"/>
</dbReference>
<dbReference type="GO" id="GO:0004563">
    <property type="term" value="F:beta-N-acetylhexosaminidase activity"/>
    <property type="evidence" value="ECO:0007669"/>
    <property type="project" value="UniProtKB-EC"/>
</dbReference>
<evidence type="ECO:0000259" key="18">
    <source>
        <dbReference type="Pfam" id="PF00728"/>
    </source>
</evidence>
<dbReference type="AlphaFoldDB" id="A0A4W5KQH4"/>
<dbReference type="Pfam" id="PF00728">
    <property type="entry name" value="Glyco_hydro_20"/>
    <property type="match status" value="1"/>
</dbReference>
<accession>A0A4W5KQH4</accession>
<evidence type="ECO:0000256" key="8">
    <source>
        <dbReference type="ARBA" id="ARBA00040940"/>
    </source>
</evidence>
<dbReference type="Ensembl" id="ENSHHUT00000014035.1">
    <property type="protein sequence ID" value="ENSHHUP00000013594.1"/>
    <property type="gene ID" value="ENSHHUG00000008374.1"/>
</dbReference>
<reference evidence="19" key="2">
    <citation type="submission" date="2025-08" db="UniProtKB">
        <authorList>
            <consortium name="Ensembl"/>
        </authorList>
    </citation>
    <scope>IDENTIFICATION</scope>
</reference>
<comment type="catalytic activity">
    <reaction evidence="15">
        <text>N-acetyl-beta-D-galactosaminyl-(1-&gt;4)-beta-D-3-sulfogalactosyl-(1-&gt;4)-beta-D-glucosyl-(1&lt;-&gt;1')-ceramide + H2O = a beta-D-3-sulfogalactosyl-(1-&gt;4)-beta-D-glucosyl-(1&lt;-&gt;1')-ceramide + N-acetyl-beta-D-galactosamine</text>
        <dbReference type="Rhea" id="RHEA:48276"/>
        <dbReference type="ChEBI" id="CHEBI:15377"/>
        <dbReference type="ChEBI" id="CHEBI:28497"/>
        <dbReference type="ChEBI" id="CHEBI:90163"/>
        <dbReference type="ChEBI" id="CHEBI:90164"/>
    </reaction>
    <physiologicalReaction direction="left-to-right" evidence="15">
        <dbReference type="Rhea" id="RHEA:48277"/>
    </physiologicalReaction>
</comment>